<gene>
    <name evidence="2" type="ORF">N7468_008977</name>
</gene>
<dbReference type="InterPro" id="IPR016064">
    <property type="entry name" value="NAD/diacylglycerol_kinase_sf"/>
</dbReference>
<reference evidence="2" key="2">
    <citation type="journal article" date="2023" name="IMA Fungus">
        <title>Comparative genomic study of the Penicillium genus elucidates a diverse pangenome and 15 lateral gene transfer events.</title>
        <authorList>
            <person name="Petersen C."/>
            <person name="Sorensen T."/>
            <person name="Nielsen M.R."/>
            <person name="Sondergaard T.E."/>
            <person name="Sorensen J.L."/>
            <person name="Fitzpatrick D.A."/>
            <person name="Frisvad J.C."/>
            <person name="Nielsen K.L."/>
        </authorList>
    </citation>
    <scope>NUCLEOTIDE SEQUENCE</scope>
    <source>
        <strain evidence="2">IBT 19713</strain>
    </source>
</reference>
<dbReference type="EMBL" id="JAPQKS010000007">
    <property type="protein sequence ID" value="KAJ5219773.1"/>
    <property type="molecule type" value="Genomic_DNA"/>
</dbReference>
<dbReference type="InterPro" id="IPR050187">
    <property type="entry name" value="Lipid_Phosphate_FormReg"/>
</dbReference>
<protein>
    <recommendedName>
        <fullName evidence="1">DAGKc domain-containing protein</fullName>
    </recommendedName>
</protein>
<dbReference type="GO" id="GO:0046512">
    <property type="term" value="P:sphingosine biosynthetic process"/>
    <property type="evidence" value="ECO:0007669"/>
    <property type="project" value="TreeGrafter"/>
</dbReference>
<evidence type="ECO:0000313" key="2">
    <source>
        <dbReference type="EMBL" id="KAJ5219773.1"/>
    </source>
</evidence>
<name>A0A9W9NJI5_9EURO</name>
<feature type="domain" description="DAGKc" evidence="1">
    <location>
        <begin position="98"/>
        <end position="239"/>
    </location>
</feature>
<dbReference type="AlphaFoldDB" id="A0A9W9NJI5"/>
<dbReference type="RefSeq" id="XP_058326603.1">
    <property type="nucleotide sequence ID" value="XM_058478273.1"/>
</dbReference>
<dbReference type="Gene3D" id="3.40.50.10330">
    <property type="entry name" value="Probable inorganic polyphosphate/atp-NAD kinase, domain 1"/>
    <property type="match status" value="1"/>
</dbReference>
<dbReference type="Proteomes" id="UP001150941">
    <property type="component" value="Unassembled WGS sequence"/>
</dbReference>
<dbReference type="GO" id="GO:0005737">
    <property type="term" value="C:cytoplasm"/>
    <property type="evidence" value="ECO:0007669"/>
    <property type="project" value="TreeGrafter"/>
</dbReference>
<proteinExistence type="predicted"/>
<dbReference type="PANTHER" id="PTHR12358">
    <property type="entry name" value="SPHINGOSINE KINASE"/>
    <property type="match status" value="1"/>
</dbReference>
<sequence>MASESHEWDTAEYTAELRENRLLYTSSTGAHGQIDLADIVGVLPDQGSTGHRILFVTRGAREDTKDSCGYLTSIKVNSLHELSPLPVLAELPAHLQYPEPVHIVVSTQSGTGTAQVVLENLVQPFFSYLGIDYQVHETQSAETIHQLSRSLFLEKAIAGINQTIILLSGDGGLVDIVDGFYKSTIPIQAAPHIALIPCGTGNAMASSIGLRSGPASGLVTLLRGRPSSVPIFAAHFSPGSKLVIDEGRKRSSIDSQEGSSETIIYGAVVASWGFHAALVADSDTFEYRKFGAERFKMAANDLLHPSDGSEPHRFKGKIMMGLPDHATGGQSEECIEDEEHMYILATLVPRLEKDFLISPDSKPLGGQICFLRFGVLPADEVMRLMTLAYQGGQHVQEKTVTYKEVETLHIQFKEDQERWRRVCIDGKIVAIEEGGWMKLRKEPRQLLELIKLGSERF</sequence>
<organism evidence="2 3">
    <name type="scientific">Penicillium chermesinum</name>
    <dbReference type="NCBI Taxonomy" id="63820"/>
    <lineage>
        <taxon>Eukaryota</taxon>
        <taxon>Fungi</taxon>
        <taxon>Dikarya</taxon>
        <taxon>Ascomycota</taxon>
        <taxon>Pezizomycotina</taxon>
        <taxon>Eurotiomycetes</taxon>
        <taxon>Eurotiomycetidae</taxon>
        <taxon>Eurotiales</taxon>
        <taxon>Aspergillaceae</taxon>
        <taxon>Penicillium</taxon>
    </lineage>
</organism>
<dbReference type="OrthoDB" id="3853857at2759"/>
<dbReference type="InterPro" id="IPR001206">
    <property type="entry name" value="Diacylglycerol_kinase_cat_dom"/>
</dbReference>
<dbReference type="SMART" id="SM00046">
    <property type="entry name" value="DAGKc"/>
    <property type="match status" value="1"/>
</dbReference>
<dbReference type="GO" id="GO:0016020">
    <property type="term" value="C:membrane"/>
    <property type="evidence" value="ECO:0007669"/>
    <property type="project" value="TreeGrafter"/>
</dbReference>
<accession>A0A9W9NJI5</accession>
<comment type="caution">
    <text evidence="2">The sequence shown here is derived from an EMBL/GenBank/DDBJ whole genome shotgun (WGS) entry which is preliminary data.</text>
</comment>
<keyword evidence="3" id="KW-1185">Reference proteome</keyword>
<dbReference type="PANTHER" id="PTHR12358:SF108">
    <property type="entry name" value="DAGKC DOMAIN-CONTAINING PROTEIN"/>
    <property type="match status" value="1"/>
</dbReference>
<dbReference type="Gene3D" id="2.60.200.40">
    <property type="match status" value="1"/>
</dbReference>
<dbReference type="GO" id="GO:0001727">
    <property type="term" value="F:lipid kinase activity"/>
    <property type="evidence" value="ECO:0007669"/>
    <property type="project" value="TreeGrafter"/>
</dbReference>
<evidence type="ECO:0000313" key="3">
    <source>
        <dbReference type="Proteomes" id="UP001150941"/>
    </source>
</evidence>
<reference evidence="2" key="1">
    <citation type="submission" date="2022-11" db="EMBL/GenBank/DDBJ databases">
        <authorList>
            <person name="Petersen C."/>
        </authorList>
    </citation>
    <scope>NUCLEOTIDE SEQUENCE</scope>
    <source>
        <strain evidence="2">IBT 19713</strain>
    </source>
</reference>
<evidence type="ECO:0000259" key="1">
    <source>
        <dbReference type="PROSITE" id="PS50146"/>
    </source>
</evidence>
<dbReference type="GeneID" id="83205576"/>
<dbReference type="Pfam" id="PF00781">
    <property type="entry name" value="DAGK_cat"/>
    <property type="match status" value="1"/>
</dbReference>
<dbReference type="InterPro" id="IPR017438">
    <property type="entry name" value="ATP-NAD_kinase_N"/>
</dbReference>
<dbReference type="SUPFAM" id="SSF111331">
    <property type="entry name" value="NAD kinase/diacylglycerol kinase-like"/>
    <property type="match status" value="1"/>
</dbReference>
<dbReference type="PROSITE" id="PS50146">
    <property type="entry name" value="DAGK"/>
    <property type="match status" value="1"/>
</dbReference>